<dbReference type="HOGENOM" id="CLU_003069_0_0_10"/>
<reference evidence="4" key="1">
    <citation type="submission" date="2012-06" db="EMBL/GenBank/DDBJ databases">
        <title>The complete genome of Flexibacter litoralis DSM 6794.</title>
        <authorList>
            <person name="Lucas S."/>
            <person name="Copeland A."/>
            <person name="Lapidus A."/>
            <person name="Glavina del Rio T."/>
            <person name="Dalin E."/>
            <person name="Tice H."/>
            <person name="Bruce D."/>
            <person name="Goodwin L."/>
            <person name="Pitluck S."/>
            <person name="Peters L."/>
            <person name="Ovchinnikova G."/>
            <person name="Lu M."/>
            <person name="Kyrpides N."/>
            <person name="Mavromatis K."/>
            <person name="Ivanova N."/>
            <person name="Brettin T."/>
            <person name="Detter J.C."/>
            <person name="Han C."/>
            <person name="Larimer F."/>
            <person name="Land M."/>
            <person name="Hauser L."/>
            <person name="Markowitz V."/>
            <person name="Cheng J.-F."/>
            <person name="Hugenholtz P."/>
            <person name="Woyke T."/>
            <person name="Wu D."/>
            <person name="Spring S."/>
            <person name="Lang E."/>
            <person name="Kopitz M."/>
            <person name="Brambilla E."/>
            <person name="Klenk H.-P."/>
            <person name="Eisen J.A."/>
        </authorList>
    </citation>
    <scope>NUCLEOTIDE SEQUENCE [LARGE SCALE GENOMIC DNA]</scope>
    <source>
        <strain evidence="4">ATCC 23117 / DSM 6794 / NBRC 15988 / NCIMB 1366 / Sio-4</strain>
    </source>
</reference>
<protein>
    <submittedName>
        <fullName evidence="3">Uncharacterized protein</fullName>
    </submittedName>
</protein>
<dbReference type="Gene3D" id="3.40.50.1460">
    <property type="match status" value="1"/>
</dbReference>
<dbReference type="Pfam" id="PF01364">
    <property type="entry name" value="Peptidase_C25"/>
    <property type="match status" value="1"/>
</dbReference>
<evidence type="ECO:0000259" key="1">
    <source>
        <dbReference type="Pfam" id="PF01364"/>
    </source>
</evidence>
<dbReference type="InterPro" id="IPR013783">
    <property type="entry name" value="Ig-like_fold"/>
</dbReference>
<evidence type="ECO:0000313" key="4">
    <source>
        <dbReference type="Proteomes" id="UP000006054"/>
    </source>
</evidence>
<name>I4AIV5_BERLS</name>
<dbReference type="Proteomes" id="UP000006054">
    <property type="component" value="Chromosome"/>
</dbReference>
<dbReference type="InterPro" id="IPR044016">
    <property type="entry name" value="Big_13"/>
</dbReference>
<evidence type="ECO:0000259" key="2">
    <source>
        <dbReference type="Pfam" id="PF19077"/>
    </source>
</evidence>
<feature type="domain" description="Bacterial Ig-like" evidence="2">
    <location>
        <begin position="1482"/>
        <end position="1538"/>
    </location>
</feature>
<dbReference type="GO" id="GO:0006508">
    <property type="term" value="P:proteolysis"/>
    <property type="evidence" value="ECO:0007669"/>
    <property type="project" value="InterPro"/>
</dbReference>
<accession>I4AIV5</accession>
<dbReference type="eggNOG" id="COG1572">
    <property type="taxonomic scope" value="Bacteria"/>
</dbReference>
<dbReference type="PATRIC" id="fig|880071.3.peg.1442"/>
<dbReference type="EMBL" id="CP003345">
    <property type="protein sequence ID" value="AFM03890.1"/>
    <property type="molecule type" value="Genomic_DNA"/>
</dbReference>
<dbReference type="Pfam" id="PF19077">
    <property type="entry name" value="Big_13"/>
    <property type="match status" value="1"/>
</dbReference>
<dbReference type="InterPro" id="IPR029030">
    <property type="entry name" value="Caspase-like_dom_sf"/>
</dbReference>
<feature type="domain" description="Gingipain" evidence="1">
    <location>
        <begin position="428"/>
        <end position="783"/>
    </location>
</feature>
<evidence type="ECO:0000313" key="3">
    <source>
        <dbReference type="EMBL" id="AFM03890.1"/>
    </source>
</evidence>
<dbReference type="SUPFAM" id="SSF52129">
    <property type="entry name" value="Caspase-like"/>
    <property type="match status" value="1"/>
</dbReference>
<dbReference type="RefSeq" id="WP_014797347.1">
    <property type="nucleotide sequence ID" value="NC_018018.1"/>
</dbReference>
<dbReference type="Gene3D" id="2.60.40.4070">
    <property type="match status" value="1"/>
</dbReference>
<dbReference type="Gene3D" id="2.60.40.10">
    <property type="entry name" value="Immunoglobulins"/>
    <property type="match status" value="2"/>
</dbReference>
<dbReference type="GO" id="GO:0008234">
    <property type="term" value="F:cysteine-type peptidase activity"/>
    <property type="evidence" value="ECO:0007669"/>
    <property type="project" value="InterPro"/>
</dbReference>
<dbReference type="KEGG" id="fli:Fleli_1464"/>
<proteinExistence type="predicted"/>
<gene>
    <name evidence="3" type="ordered locus">Fleli_1464</name>
</gene>
<sequence length="1661" mass="187791" precursor="true">MNKHIYSFLFVVGILFSFLNQSKAQLYFPPADFSQYMDWVDYDKVYYKVIVNEDGIYRLNFQELIDAGIPLSMNPRRLQMYYHGKEIPIRVEGEVDGRLDSLDYVEFYGKQRDSEHDKLLYPDPTQRPTQDISLFGENSVYFLTYTLSPSETGLRMQTFYEANTQNLTPEPFHIQYQTQNYSFDYVLGPLYPLSFLSYQGRGALVSDYESGEGLSGAVLRRGQGAVQGLARMSVIDYVADSVQNSEFGFGVMGLSNLSHKVRFYYREGDLNTDFFLEEKEFKNYEIARVSKIIPDSLGIIRDGGIGFYMEDMNQPAGFGVLSYTGGYLKYPQATKMNGEEAKRFYLKTNLLGKSYLEIQNPTPFSRFFDITNPQNVIEIEADSLSDKSVMIVPNTEQNRTIYATSIIKNVNYIGKTVFKPITTLNADYIILTAKNLREGYGEYPDVAQTYANYRASEQGGGYTPLIVEVEQLYNIFSYGEITPLSIRRFANYMLTNGNPQFLFLLGKSIGITTPDPNSNNILPYGYPGSDNMLTAGLINNSLDPALATARLSAQTPKEVIDYLNKVKEHETIEGDQSWRKRMLHLSGGYSPSEHASFKRYVQGFEDIAVGNYLGAEVKTISKQTTDFVEFIDISKEVNEGLSFITFFGHSGVSFTDIEVGLVSNSSLDYNNKGHYPMMIMNGCETGEIYGRAVSFGEDWLITPDKGAILFLAHSKLGFSGQLRLYTQTFYEEAFTKKENLNLPIGLVMQKMLRTYMTRNGNQNEIARAAAQQVILQGDPAVRLIPIDKPDYMIDNTRVSLVPAENETLLNANSDRIRVKIAARNLGIMDVENRRINVRVKRTFPDGTTDFYSVKDYPSIASEDTLYYEIFVGEVEKEKSIGLNKFEVYLDYLEEITESDETNNYASFEYFMQRGTMITLAPKEYSIVNTTTATLIAQNNNPFTDVRGYEYELDTTHLFNSSAKKTIVLQDYITTEWNVNLPVLRDSTVYFWRVRYAEPQGDDNQEWATSSFIYINNSPAGWSQSHVAQFEKAEFEGITYTDATRKWEFQPYNLNFEIQTAGTSSSEAGNHYVKMDGVELVDRDCSGLIGIAIDDRTGTIYNPFPNNACGASLVATEVSSSVAGLTNYFNSIRDGSYVVMMSTTAVSTANAGGLSILGLSNAQLTELTALPTGSTFVIVGRKGAAQGTAQVVNFKTRTDVINENFTISGTSDKGIVTSSLIGPAVDWGNMFRSVRENTNDNWKIDVIGENFLGSQTTISENITQDNFVLSQINANEYPYLRLRATLSDSIDKTPPQLDRWQVIYREVPEGILLYDTLSYRQNSNLQVSAGDSVDIRFRFRNISGNDFVSPLIVRYTIRNATTGVTTESYDTLSPLDRNEELLFDAKFYSLEYFGDNLLTVFMNPRIQGEQIYENNILQANFTVIPDNVNPVLDVAFDGIKIMDGDIISPSPLISIQLRDENKFLLREDTVGINMYLSQCDSCERVRLNYDGQNVQYFASQDNDFRLEYRPEKLADGKYTLSVDAKDVSGNQAGAEEYKVNFEVINESTLTHFYPYPNPFSTKMHFVFTLTGAEVPDDIRIQIMTITGKIVRTITKDELGAIRIGDNVSDFTWDGTDEYGDKLANGVYLYKVDIRDNQLNFEHKETAKDNLFKKNIGKIYIMR</sequence>
<dbReference type="CDD" id="cd02258">
    <property type="entry name" value="Peptidase_C25_N"/>
    <property type="match status" value="1"/>
</dbReference>
<organism evidence="3 4">
    <name type="scientific">Bernardetia litoralis (strain ATCC 23117 / DSM 6794 / NBRC 15988 / NCIMB 1366 / Fx l1 / Sio-4)</name>
    <name type="common">Flexibacter litoralis</name>
    <dbReference type="NCBI Taxonomy" id="880071"/>
    <lineage>
        <taxon>Bacteria</taxon>
        <taxon>Pseudomonadati</taxon>
        <taxon>Bacteroidota</taxon>
        <taxon>Cytophagia</taxon>
        <taxon>Cytophagales</taxon>
        <taxon>Bernardetiaceae</taxon>
        <taxon>Bernardetia</taxon>
    </lineage>
</organism>
<keyword evidence="4" id="KW-1185">Reference proteome</keyword>
<dbReference type="STRING" id="880071.Fleli_1464"/>
<dbReference type="InterPro" id="IPR001769">
    <property type="entry name" value="Gingipain"/>
</dbReference>